<keyword evidence="2" id="KW-1185">Reference proteome</keyword>
<dbReference type="InterPro" id="IPR000944">
    <property type="entry name" value="Tscrpt_reg_Rrf2"/>
</dbReference>
<name>A0A8S8X8K5_9PROT</name>
<evidence type="ECO:0000313" key="1">
    <source>
        <dbReference type="EMBL" id="GIL37829.1"/>
    </source>
</evidence>
<dbReference type="SUPFAM" id="SSF46785">
    <property type="entry name" value="Winged helix' DNA-binding domain"/>
    <property type="match status" value="1"/>
</dbReference>
<dbReference type="Gene3D" id="1.10.10.10">
    <property type="entry name" value="Winged helix-like DNA-binding domain superfamily/Winged helix DNA-binding domain"/>
    <property type="match status" value="1"/>
</dbReference>
<dbReference type="PANTHER" id="PTHR33221">
    <property type="entry name" value="WINGED HELIX-TURN-HELIX TRANSCRIPTIONAL REGULATOR, RRF2 FAMILY"/>
    <property type="match status" value="1"/>
</dbReference>
<dbReference type="NCBIfam" id="TIGR02944">
    <property type="entry name" value="suf_reg_Xantho"/>
    <property type="match status" value="1"/>
</dbReference>
<sequence length="154" mass="15530">MIRLSKLTDYAVVVLSRMSQDAGAVHTAPALARSTGVPEPTVQKCLKLLSKAALVASRRGAAGGYALARPAEAISVAEIIAAMDGPIALTACVDGASGGCGVERVCAMRGGWDRVNRAIKGALESVTLADMAAPSCTTHLPGALTDFIPAGAGN</sequence>
<dbReference type="GO" id="GO:0003700">
    <property type="term" value="F:DNA-binding transcription factor activity"/>
    <property type="evidence" value="ECO:0007669"/>
    <property type="project" value="TreeGrafter"/>
</dbReference>
<dbReference type="EMBL" id="BOPV01000001">
    <property type="protein sequence ID" value="GIL37829.1"/>
    <property type="molecule type" value="Genomic_DNA"/>
</dbReference>
<dbReference type="NCBIfam" id="TIGR00738">
    <property type="entry name" value="rrf2_super"/>
    <property type="match status" value="1"/>
</dbReference>
<dbReference type="InterPro" id="IPR036390">
    <property type="entry name" value="WH_DNA-bd_sf"/>
</dbReference>
<protein>
    <submittedName>
        <fullName evidence="1">SUF system Fe-S cluster assembly regulator</fullName>
    </submittedName>
</protein>
<evidence type="ECO:0000313" key="2">
    <source>
        <dbReference type="Proteomes" id="UP000681075"/>
    </source>
</evidence>
<gene>
    <name evidence="1" type="ORF">TMPK1_00660</name>
</gene>
<dbReference type="Pfam" id="PF02082">
    <property type="entry name" value="Rrf2"/>
    <property type="match status" value="1"/>
</dbReference>
<dbReference type="PANTHER" id="PTHR33221:SF2">
    <property type="entry name" value="TRANSCRIPTIONAL REGULATOR"/>
    <property type="match status" value="1"/>
</dbReference>
<dbReference type="AlphaFoldDB" id="A0A8S8X8K5"/>
<dbReference type="PROSITE" id="PS51197">
    <property type="entry name" value="HTH_RRF2_2"/>
    <property type="match status" value="1"/>
</dbReference>
<dbReference type="RefSeq" id="WP_420240723.1">
    <property type="nucleotide sequence ID" value="NZ_BOPV01000001.1"/>
</dbReference>
<dbReference type="InterPro" id="IPR036388">
    <property type="entry name" value="WH-like_DNA-bd_sf"/>
</dbReference>
<dbReference type="GO" id="GO:0005829">
    <property type="term" value="C:cytosol"/>
    <property type="evidence" value="ECO:0007669"/>
    <property type="project" value="TreeGrafter"/>
</dbReference>
<proteinExistence type="predicted"/>
<reference evidence="1" key="1">
    <citation type="submission" date="2021-02" db="EMBL/GenBank/DDBJ databases">
        <title>Genome sequence of Rhodospirillales sp. strain TMPK1 isolated from soil.</title>
        <authorList>
            <person name="Nakai R."/>
            <person name="Kusada H."/>
            <person name="Tamaki H."/>
        </authorList>
    </citation>
    <scope>NUCLEOTIDE SEQUENCE</scope>
    <source>
        <strain evidence="1">TMPK1</strain>
    </source>
</reference>
<accession>A0A8S8X8K5</accession>
<dbReference type="Proteomes" id="UP000681075">
    <property type="component" value="Unassembled WGS sequence"/>
</dbReference>
<dbReference type="InterPro" id="IPR014290">
    <property type="entry name" value="SUF_FeS_clus_asmbl_reg"/>
</dbReference>
<comment type="caution">
    <text evidence="1">The sequence shown here is derived from an EMBL/GenBank/DDBJ whole genome shotgun (WGS) entry which is preliminary data.</text>
</comment>
<organism evidence="1 2">
    <name type="scientific">Roseiterribacter gracilis</name>
    <dbReference type="NCBI Taxonomy" id="2812848"/>
    <lineage>
        <taxon>Bacteria</taxon>
        <taxon>Pseudomonadati</taxon>
        <taxon>Pseudomonadota</taxon>
        <taxon>Alphaproteobacteria</taxon>
        <taxon>Rhodospirillales</taxon>
        <taxon>Roseiterribacteraceae</taxon>
        <taxon>Roseiterribacter</taxon>
    </lineage>
</organism>